<keyword evidence="2" id="KW-1185">Reference proteome</keyword>
<dbReference type="EMBL" id="WNTK01000008">
    <property type="protein sequence ID" value="KAG9479350.1"/>
    <property type="molecule type" value="Genomic_DNA"/>
</dbReference>
<gene>
    <name evidence="1" type="ORF">GDO78_012819</name>
</gene>
<organism evidence="1 2">
    <name type="scientific">Eleutherodactylus coqui</name>
    <name type="common">Puerto Rican coqui</name>
    <dbReference type="NCBI Taxonomy" id="57060"/>
    <lineage>
        <taxon>Eukaryota</taxon>
        <taxon>Metazoa</taxon>
        <taxon>Chordata</taxon>
        <taxon>Craniata</taxon>
        <taxon>Vertebrata</taxon>
        <taxon>Euteleostomi</taxon>
        <taxon>Amphibia</taxon>
        <taxon>Batrachia</taxon>
        <taxon>Anura</taxon>
        <taxon>Neobatrachia</taxon>
        <taxon>Hyloidea</taxon>
        <taxon>Eleutherodactylidae</taxon>
        <taxon>Eleutherodactylinae</taxon>
        <taxon>Eleutherodactylus</taxon>
        <taxon>Eleutherodactylus</taxon>
    </lineage>
</organism>
<protein>
    <submittedName>
        <fullName evidence="1">Uncharacterized protein</fullName>
    </submittedName>
</protein>
<proteinExistence type="predicted"/>
<accession>A0A8J6F2E8</accession>
<reference evidence="1" key="1">
    <citation type="thesis" date="2020" institute="ProQuest LLC" country="789 East Eisenhower Parkway, Ann Arbor, MI, USA">
        <title>Comparative Genomics and Chromosome Evolution.</title>
        <authorList>
            <person name="Mudd A.B."/>
        </authorList>
    </citation>
    <scope>NUCLEOTIDE SEQUENCE</scope>
    <source>
        <strain evidence="1">HN-11 Male</strain>
        <tissue evidence="1">Kidney and liver</tissue>
    </source>
</reference>
<evidence type="ECO:0000313" key="1">
    <source>
        <dbReference type="EMBL" id="KAG9479350.1"/>
    </source>
</evidence>
<sequence length="85" mass="9922">MSDLSRTCHASLHHGFWGFHGSCDYFSQQFLKCLDRFHSLMGYLAFLQVTNSLRRFFGNWCLIVGGRCWSVKFPEIRIKGVGHFM</sequence>
<name>A0A8J6F2E8_ELECQ</name>
<comment type="caution">
    <text evidence="1">The sequence shown here is derived from an EMBL/GenBank/DDBJ whole genome shotgun (WGS) entry which is preliminary data.</text>
</comment>
<dbReference type="Proteomes" id="UP000770717">
    <property type="component" value="Unassembled WGS sequence"/>
</dbReference>
<dbReference type="AlphaFoldDB" id="A0A8J6F2E8"/>
<evidence type="ECO:0000313" key="2">
    <source>
        <dbReference type="Proteomes" id="UP000770717"/>
    </source>
</evidence>